<sequence length="216" mass="22962">MAKVAVVLSGSGVFDGSELHESVITMLSLEKLGIEYQTFAPDITQLHVVNHQTGEVFESEQRNVLAESNRVSRGNTQSLAKLNQSDFDALVFVGGFGAAKNLSDFAVKGAEYGVLPEISQAINDFHGQGKWVLAMCIAPVLVAKSLPNVSLTIGSDADTIQALEPTGVKHIACSAVEHHVDEENKVITTPAYMLASNLVELETGISGALSVLSKKL</sequence>
<accession>A0A0B8NIK1</accession>
<dbReference type="PANTHER" id="PTHR10224:SF12">
    <property type="entry name" value="GLYOXALASE ELBB"/>
    <property type="match status" value="1"/>
</dbReference>
<name>A0A0B8NIK1_9VIBR</name>
<organism evidence="2 3">
    <name type="scientific">Vibrio ishigakensis</name>
    <dbReference type="NCBI Taxonomy" id="1481914"/>
    <lineage>
        <taxon>Bacteria</taxon>
        <taxon>Pseudomonadati</taxon>
        <taxon>Pseudomonadota</taxon>
        <taxon>Gammaproteobacteria</taxon>
        <taxon>Vibrionales</taxon>
        <taxon>Vibrionaceae</taxon>
        <taxon>Vibrio</taxon>
    </lineage>
</organism>
<comment type="caution">
    <text evidence="2">The sequence shown here is derived from an EMBL/GenBank/DDBJ whole genome shotgun (WGS) entry which is preliminary data.</text>
</comment>
<dbReference type="SUPFAM" id="SSF52317">
    <property type="entry name" value="Class I glutamine amidotransferase-like"/>
    <property type="match status" value="1"/>
</dbReference>
<dbReference type="EMBL" id="BBRZ01000001">
    <property type="protein sequence ID" value="GAM54011.1"/>
    <property type="molecule type" value="Genomic_DNA"/>
</dbReference>
<dbReference type="RefSeq" id="WP_261836867.1">
    <property type="nucleotide sequence ID" value="NZ_AP024882.1"/>
</dbReference>
<proteinExistence type="predicted"/>
<dbReference type="NCBIfam" id="NF008747">
    <property type="entry name" value="PRK11780.1"/>
    <property type="match status" value="1"/>
</dbReference>
<dbReference type="Gene3D" id="3.40.50.880">
    <property type="match status" value="1"/>
</dbReference>
<evidence type="ECO:0000313" key="3">
    <source>
        <dbReference type="Proteomes" id="UP000031671"/>
    </source>
</evidence>
<dbReference type="PANTHER" id="PTHR10224">
    <property type="entry name" value="ES1 PROTEIN HOMOLOG, MITOCHONDRIAL"/>
    <property type="match status" value="1"/>
</dbReference>
<keyword evidence="3" id="KW-1185">Reference proteome</keyword>
<evidence type="ECO:0000313" key="2">
    <source>
        <dbReference type="EMBL" id="GAM54011.1"/>
    </source>
</evidence>
<dbReference type="InterPro" id="IPR029062">
    <property type="entry name" value="Class_I_gatase-like"/>
</dbReference>
<dbReference type="Pfam" id="PF01965">
    <property type="entry name" value="DJ-1_PfpI"/>
    <property type="match status" value="1"/>
</dbReference>
<dbReference type="InterPro" id="IPR002818">
    <property type="entry name" value="DJ-1/PfpI"/>
</dbReference>
<evidence type="ECO:0000259" key="1">
    <source>
        <dbReference type="Pfam" id="PF01965"/>
    </source>
</evidence>
<reference evidence="2 3" key="1">
    <citation type="submission" date="2015-01" db="EMBL/GenBank/DDBJ databases">
        <title>Vibrio sp. C1 JCM 19231 whole genome shotgun sequence.</title>
        <authorList>
            <person name="Sawabe T."/>
            <person name="Meirelles P."/>
            <person name="Feng G."/>
            <person name="Sayaka M."/>
            <person name="Hattori M."/>
            <person name="Ohkuma M."/>
        </authorList>
    </citation>
    <scope>NUCLEOTIDE SEQUENCE [LARGE SCALE GENOMIC DNA]</scope>
    <source>
        <strain evidence="3">JCM 19231</strain>
    </source>
</reference>
<dbReference type="AlphaFoldDB" id="A0A0B8NIK1"/>
<feature type="domain" description="DJ-1/PfpI" evidence="1">
    <location>
        <begin position="13"/>
        <end position="144"/>
    </location>
</feature>
<dbReference type="Proteomes" id="UP000031671">
    <property type="component" value="Unassembled WGS sequence"/>
</dbReference>
<protein>
    <submittedName>
        <fullName evidence="2">Sigma cross-reacting protein 27A</fullName>
    </submittedName>
</protein>
<reference evidence="2 3" key="2">
    <citation type="submission" date="2015-01" db="EMBL/GenBank/DDBJ databases">
        <authorList>
            <consortium name="NBRP consortium"/>
            <person name="Sawabe T."/>
            <person name="Meirelles P."/>
            <person name="Feng G."/>
            <person name="Sayaka M."/>
            <person name="Hattori M."/>
            <person name="Ohkuma M."/>
        </authorList>
    </citation>
    <scope>NUCLEOTIDE SEQUENCE [LARGE SCALE GENOMIC DNA]</scope>
    <source>
        <strain evidence="3">JCM 19231</strain>
    </source>
</reference>
<gene>
    <name evidence="2" type="ORF">JCM19231_3531</name>
</gene>